<feature type="domain" description="SusD-like N-terminal" evidence="7">
    <location>
        <begin position="32"/>
        <end position="213"/>
    </location>
</feature>
<sequence length="546" mass="61736">MKFLKKIFIAMLALTAASGCKKLDLGPSDRFSELNFWTIDANVYNALYNNYSLMYNSNLYFYNESTSDNAFSSSGDYNLIASGNSTSALGKFQNDWSYYYSTIKSCNLFLLHIDENTTLSAEVKERLKAETRFIRAFAHFNLAKWYGDVPLVDRDLTPEEAQTISRTPKEQVMNFVIDELAAIAEILPSKNEIPAAENGRITSGAALALEARALLYEGDRMAEVVTVCEKLMNQQSTYGTYELVGNYSDLFNNPTVNRTNNETILSLQYVPGVRTWNEMWDFVPRSVGGRVSSMSPTQELVDDYLMLNGKDIDEAGSGYNEDNPYVNRDPRLTATVVYHGYDWTGQVNKIIYIKPGTDPVNFDGKPETVPLDEYSPASQSTSPTGYYWRKYYDPTSLPNLVSGINLHLLRYAEVLLTYAEAKNSLGQMDATVWNETIRALRERAGFTDAGALNYPGNANMTDIIRRERRVELAMEGLRTDDIFRWRIAEDVLNGWAHGAKFSADPSTDNGYIRAQNRNFDPDKNYLWPIPARDLSLNHNLTQNPGY</sequence>
<dbReference type="AlphaFoldDB" id="A0A3S2UQX0"/>
<evidence type="ECO:0000256" key="3">
    <source>
        <dbReference type="ARBA" id="ARBA00022729"/>
    </source>
</evidence>
<dbReference type="OrthoDB" id="5694214at2"/>
<dbReference type="Pfam" id="PF07980">
    <property type="entry name" value="SusD_RagB"/>
    <property type="match status" value="1"/>
</dbReference>
<evidence type="ECO:0000256" key="1">
    <source>
        <dbReference type="ARBA" id="ARBA00004442"/>
    </source>
</evidence>
<evidence type="ECO:0000259" key="7">
    <source>
        <dbReference type="Pfam" id="PF14322"/>
    </source>
</evidence>
<evidence type="ECO:0000256" key="5">
    <source>
        <dbReference type="ARBA" id="ARBA00023237"/>
    </source>
</evidence>
<keyword evidence="5" id="KW-0998">Cell outer membrane</keyword>
<dbReference type="EMBL" id="SACK01000001">
    <property type="protein sequence ID" value="RVU02391.1"/>
    <property type="molecule type" value="Genomic_DNA"/>
</dbReference>
<evidence type="ECO:0000313" key="8">
    <source>
        <dbReference type="EMBL" id="RVU02391.1"/>
    </source>
</evidence>
<evidence type="ECO:0000256" key="2">
    <source>
        <dbReference type="ARBA" id="ARBA00006275"/>
    </source>
</evidence>
<dbReference type="Proteomes" id="UP000282759">
    <property type="component" value="Unassembled WGS sequence"/>
</dbReference>
<reference evidence="8 9" key="1">
    <citation type="submission" date="2019-01" db="EMBL/GenBank/DDBJ databases">
        <authorList>
            <person name="Chen W.-M."/>
        </authorList>
    </citation>
    <scope>NUCLEOTIDE SEQUENCE [LARGE SCALE GENOMIC DNA]</scope>
    <source>
        <strain evidence="8 9">YBJ-36</strain>
    </source>
</reference>
<keyword evidence="9" id="KW-1185">Reference proteome</keyword>
<comment type="subcellular location">
    <subcellularLocation>
        <location evidence="1">Cell outer membrane</location>
    </subcellularLocation>
</comment>
<gene>
    <name evidence="8" type="ORF">EOD41_00165</name>
</gene>
<protein>
    <submittedName>
        <fullName evidence="8">RagB/SusD family nutrient uptake outer membrane protein</fullName>
    </submittedName>
</protein>
<feature type="domain" description="RagB/SusD" evidence="6">
    <location>
        <begin position="288"/>
        <end position="546"/>
    </location>
</feature>
<dbReference type="InterPro" id="IPR033985">
    <property type="entry name" value="SusD-like_N"/>
</dbReference>
<dbReference type="Pfam" id="PF14322">
    <property type="entry name" value="SusD-like_3"/>
    <property type="match status" value="1"/>
</dbReference>
<evidence type="ECO:0000259" key="6">
    <source>
        <dbReference type="Pfam" id="PF07980"/>
    </source>
</evidence>
<dbReference type="RefSeq" id="WP_127702767.1">
    <property type="nucleotide sequence ID" value="NZ_SACK01000001.1"/>
</dbReference>
<dbReference type="GO" id="GO:0009279">
    <property type="term" value="C:cell outer membrane"/>
    <property type="evidence" value="ECO:0007669"/>
    <property type="project" value="UniProtKB-SubCell"/>
</dbReference>
<keyword evidence="4" id="KW-0472">Membrane</keyword>
<keyword evidence="3" id="KW-0732">Signal</keyword>
<name>A0A3S2UQX0_9SPHI</name>
<dbReference type="PROSITE" id="PS51257">
    <property type="entry name" value="PROKAR_LIPOPROTEIN"/>
    <property type="match status" value="1"/>
</dbReference>
<evidence type="ECO:0000256" key="4">
    <source>
        <dbReference type="ARBA" id="ARBA00023136"/>
    </source>
</evidence>
<proteinExistence type="inferred from homology"/>
<dbReference type="InterPro" id="IPR011990">
    <property type="entry name" value="TPR-like_helical_dom_sf"/>
</dbReference>
<dbReference type="Gene3D" id="1.25.40.390">
    <property type="match status" value="1"/>
</dbReference>
<dbReference type="InterPro" id="IPR012944">
    <property type="entry name" value="SusD_RagB_dom"/>
</dbReference>
<dbReference type="SUPFAM" id="SSF48452">
    <property type="entry name" value="TPR-like"/>
    <property type="match status" value="1"/>
</dbReference>
<comment type="caution">
    <text evidence="8">The sequence shown here is derived from an EMBL/GenBank/DDBJ whole genome shotgun (WGS) entry which is preliminary data.</text>
</comment>
<accession>A0A3S2UQX0</accession>
<evidence type="ECO:0000313" key="9">
    <source>
        <dbReference type="Proteomes" id="UP000282759"/>
    </source>
</evidence>
<comment type="similarity">
    <text evidence="2">Belongs to the SusD family.</text>
</comment>
<organism evidence="8 9">
    <name type="scientific">Mucilaginibacter limnophilus</name>
    <dbReference type="NCBI Taxonomy" id="1932778"/>
    <lineage>
        <taxon>Bacteria</taxon>
        <taxon>Pseudomonadati</taxon>
        <taxon>Bacteroidota</taxon>
        <taxon>Sphingobacteriia</taxon>
        <taxon>Sphingobacteriales</taxon>
        <taxon>Sphingobacteriaceae</taxon>
        <taxon>Mucilaginibacter</taxon>
    </lineage>
</organism>